<organism evidence="6 7">
    <name type="scientific">Euplotes crassus</name>
    <dbReference type="NCBI Taxonomy" id="5936"/>
    <lineage>
        <taxon>Eukaryota</taxon>
        <taxon>Sar</taxon>
        <taxon>Alveolata</taxon>
        <taxon>Ciliophora</taxon>
        <taxon>Intramacronucleata</taxon>
        <taxon>Spirotrichea</taxon>
        <taxon>Hypotrichia</taxon>
        <taxon>Euplotida</taxon>
        <taxon>Euplotidae</taxon>
        <taxon>Moneuplotes</taxon>
    </lineage>
</organism>
<keyword evidence="7" id="KW-1185">Reference proteome</keyword>
<dbReference type="Gene3D" id="1.10.510.10">
    <property type="entry name" value="Transferase(Phosphotransferase) domain 1"/>
    <property type="match status" value="1"/>
</dbReference>
<proteinExistence type="inferred from homology"/>
<gene>
    <name evidence="6" type="ORF">ECRASSUSDP1_LOCUS15997</name>
</gene>
<evidence type="ECO:0000256" key="1">
    <source>
        <dbReference type="ARBA" id="ARBA00022741"/>
    </source>
</evidence>
<feature type="domain" description="Protein kinase" evidence="5">
    <location>
        <begin position="7"/>
        <end position="275"/>
    </location>
</feature>
<accession>A0AAD1XL02</accession>
<keyword evidence="4" id="KW-0418">Kinase</keyword>
<dbReference type="GO" id="GO:0004674">
    <property type="term" value="F:protein serine/threonine kinase activity"/>
    <property type="evidence" value="ECO:0007669"/>
    <property type="project" value="UniProtKB-KW"/>
</dbReference>
<comment type="caution">
    <text evidence="6">The sequence shown here is derived from an EMBL/GenBank/DDBJ whole genome shotgun (WGS) entry which is preliminary data.</text>
</comment>
<evidence type="ECO:0000313" key="7">
    <source>
        <dbReference type="Proteomes" id="UP001295684"/>
    </source>
</evidence>
<dbReference type="GO" id="GO:0035556">
    <property type="term" value="P:intracellular signal transduction"/>
    <property type="evidence" value="ECO:0007669"/>
    <property type="project" value="TreeGrafter"/>
</dbReference>
<dbReference type="SMART" id="SM00220">
    <property type="entry name" value="S_TKc"/>
    <property type="match status" value="1"/>
</dbReference>
<sequence>MITCGPYICKETLGKGGYATVKKAQHCETGMECALKIMKRSGASEAFEKQVNNEVAIMKELNHENIIKLLDFSDDAQYTLPDGRSMDVYYIALELAEHGEIFDIVAETGRFSEPTALFYFHQLVESLENVHKTGISHRDIKLENILLDSNLDIKLTDFGFAEFMEVSGSRKGTSGYIAPEMHYTKKFMTQPLDIFALGIVLFILIKGSPPFMHAKGTDPHYRLFVTNPEAFWKAHFKRIKDYFPSNELIELLTTMLSPEPESRITLAEIKESAWYTNSNHALPTKEDVIEDMAQRLSQIESNRSSEH</sequence>
<evidence type="ECO:0000256" key="4">
    <source>
        <dbReference type="RuleBase" id="RU000304"/>
    </source>
</evidence>
<dbReference type="EMBL" id="CAMPGE010016060">
    <property type="protein sequence ID" value="CAI2374640.1"/>
    <property type="molecule type" value="Genomic_DNA"/>
</dbReference>
<name>A0AAD1XL02_EUPCR</name>
<evidence type="ECO:0000256" key="2">
    <source>
        <dbReference type="ARBA" id="ARBA00022840"/>
    </source>
</evidence>
<dbReference type="Proteomes" id="UP001295684">
    <property type="component" value="Unassembled WGS sequence"/>
</dbReference>
<reference evidence="6" key="1">
    <citation type="submission" date="2023-07" db="EMBL/GenBank/DDBJ databases">
        <authorList>
            <consortium name="AG Swart"/>
            <person name="Singh M."/>
            <person name="Singh A."/>
            <person name="Seah K."/>
            <person name="Emmerich C."/>
        </authorList>
    </citation>
    <scope>NUCLEOTIDE SEQUENCE</scope>
    <source>
        <strain evidence="6">DP1</strain>
    </source>
</reference>
<keyword evidence="2 3" id="KW-0067">ATP-binding</keyword>
<evidence type="ECO:0000256" key="3">
    <source>
        <dbReference type="PROSITE-ProRule" id="PRU10141"/>
    </source>
</evidence>
<dbReference type="InterPro" id="IPR000719">
    <property type="entry name" value="Prot_kinase_dom"/>
</dbReference>
<dbReference type="SUPFAM" id="SSF56112">
    <property type="entry name" value="Protein kinase-like (PK-like)"/>
    <property type="match status" value="1"/>
</dbReference>
<evidence type="ECO:0000259" key="5">
    <source>
        <dbReference type="PROSITE" id="PS50011"/>
    </source>
</evidence>
<protein>
    <recommendedName>
        <fullName evidence="5">Protein kinase domain-containing protein</fullName>
    </recommendedName>
</protein>
<dbReference type="PANTHER" id="PTHR24346:SF30">
    <property type="entry name" value="MATERNAL EMBRYONIC LEUCINE ZIPPER KINASE"/>
    <property type="match status" value="1"/>
</dbReference>
<dbReference type="InterPro" id="IPR011009">
    <property type="entry name" value="Kinase-like_dom_sf"/>
</dbReference>
<keyword evidence="1 3" id="KW-0547">Nucleotide-binding</keyword>
<dbReference type="PANTHER" id="PTHR24346">
    <property type="entry name" value="MAP/MICROTUBULE AFFINITY-REGULATING KINASE"/>
    <property type="match status" value="1"/>
</dbReference>
<dbReference type="PROSITE" id="PS50011">
    <property type="entry name" value="PROTEIN_KINASE_DOM"/>
    <property type="match status" value="1"/>
</dbReference>
<dbReference type="AlphaFoldDB" id="A0AAD1XL02"/>
<dbReference type="PROSITE" id="PS00108">
    <property type="entry name" value="PROTEIN_KINASE_ST"/>
    <property type="match status" value="1"/>
</dbReference>
<keyword evidence="4" id="KW-0723">Serine/threonine-protein kinase</keyword>
<feature type="binding site" evidence="3">
    <location>
        <position position="36"/>
    </location>
    <ligand>
        <name>ATP</name>
        <dbReference type="ChEBI" id="CHEBI:30616"/>
    </ligand>
</feature>
<dbReference type="GO" id="GO:0005524">
    <property type="term" value="F:ATP binding"/>
    <property type="evidence" value="ECO:0007669"/>
    <property type="project" value="UniProtKB-UniRule"/>
</dbReference>
<dbReference type="InterPro" id="IPR017441">
    <property type="entry name" value="Protein_kinase_ATP_BS"/>
</dbReference>
<dbReference type="PROSITE" id="PS00107">
    <property type="entry name" value="PROTEIN_KINASE_ATP"/>
    <property type="match status" value="1"/>
</dbReference>
<evidence type="ECO:0000313" key="6">
    <source>
        <dbReference type="EMBL" id="CAI2374640.1"/>
    </source>
</evidence>
<dbReference type="Pfam" id="PF00069">
    <property type="entry name" value="Pkinase"/>
    <property type="match status" value="1"/>
</dbReference>
<comment type="similarity">
    <text evidence="4">Belongs to the protein kinase superfamily.</text>
</comment>
<dbReference type="GO" id="GO:0005737">
    <property type="term" value="C:cytoplasm"/>
    <property type="evidence" value="ECO:0007669"/>
    <property type="project" value="TreeGrafter"/>
</dbReference>
<dbReference type="InterPro" id="IPR008271">
    <property type="entry name" value="Ser/Thr_kinase_AS"/>
</dbReference>
<keyword evidence="4" id="KW-0808">Transferase</keyword>